<dbReference type="InterPro" id="IPR024041">
    <property type="entry name" value="NH4_transpt_AmtB-like_dom"/>
</dbReference>
<feature type="transmembrane region" description="Helical" evidence="8">
    <location>
        <begin position="739"/>
        <end position="760"/>
    </location>
</feature>
<proteinExistence type="inferred from homology"/>
<feature type="transmembrane region" description="Helical" evidence="8">
    <location>
        <begin position="60"/>
        <end position="79"/>
    </location>
</feature>
<keyword evidence="4 8" id="KW-0812">Transmembrane</keyword>
<feature type="transmembrane region" description="Helical" evidence="8">
    <location>
        <begin position="602"/>
        <end position="621"/>
    </location>
</feature>
<dbReference type="PANTHER" id="PTHR11730">
    <property type="entry name" value="AMMONIUM TRANSPORTER"/>
    <property type="match status" value="1"/>
</dbReference>
<keyword evidence="11" id="KW-1185">Reference proteome</keyword>
<evidence type="ECO:0000313" key="10">
    <source>
        <dbReference type="EMBL" id="CAH3127746.1"/>
    </source>
</evidence>
<feature type="transmembrane region" description="Helical" evidence="8">
    <location>
        <begin position="660"/>
        <end position="683"/>
    </location>
</feature>
<feature type="transmembrane region" description="Helical" evidence="8">
    <location>
        <begin position="299"/>
        <end position="316"/>
    </location>
</feature>
<evidence type="ECO:0000256" key="7">
    <source>
        <dbReference type="ARBA" id="ARBA00023177"/>
    </source>
</evidence>
<keyword evidence="7" id="KW-0924">Ammonia transport</keyword>
<dbReference type="NCBIfam" id="TIGR00836">
    <property type="entry name" value="amt"/>
    <property type="match status" value="2"/>
</dbReference>
<reference evidence="10 11" key="1">
    <citation type="submission" date="2022-05" db="EMBL/GenBank/DDBJ databases">
        <authorList>
            <consortium name="Genoscope - CEA"/>
            <person name="William W."/>
        </authorList>
    </citation>
    <scope>NUCLEOTIDE SEQUENCE [LARGE SCALE GENOMIC DNA]</scope>
</reference>
<comment type="similarity">
    <text evidence="2">Belongs to the ammonia transporter channel (TC 1.A.11.2) family.</text>
</comment>
<comment type="subcellular location">
    <subcellularLocation>
        <location evidence="1">Membrane</location>
        <topology evidence="1">Multi-pass membrane protein</topology>
    </subcellularLocation>
</comment>
<accession>A0ABN8P013</accession>
<protein>
    <recommendedName>
        <fullName evidence="9">Ammonium transporter AmtB-like domain-containing protein</fullName>
    </recommendedName>
</protein>
<feature type="transmembrane region" description="Helical" evidence="8">
    <location>
        <begin position="272"/>
        <end position="293"/>
    </location>
</feature>
<feature type="transmembrane region" description="Helical" evidence="8">
    <location>
        <begin position="823"/>
        <end position="841"/>
    </location>
</feature>
<feature type="transmembrane region" description="Helical" evidence="8">
    <location>
        <begin position="767"/>
        <end position="788"/>
    </location>
</feature>
<keyword evidence="3" id="KW-0813">Transport</keyword>
<feature type="transmembrane region" description="Helical" evidence="8">
    <location>
        <begin position="209"/>
        <end position="232"/>
    </location>
</feature>
<dbReference type="SUPFAM" id="SSF111352">
    <property type="entry name" value="Ammonium transporter"/>
    <property type="match status" value="2"/>
</dbReference>
<feature type="transmembrane region" description="Helical" evidence="8">
    <location>
        <begin position="485"/>
        <end position="502"/>
    </location>
</feature>
<dbReference type="InterPro" id="IPR029020">
    <property type="entry name" value="Ammonium/urea_transptr"/>
</dbReference>
<dbReference type="Proteomes" id="UP001159405">
    <property type="component" value="Unassembled WGS sequence"/>
</dbReference>
<evidence type="ECO:0000256" key="6">
    <source>
        <dbReference type="ARBA" id="ARBA00023136"/>
    </source>
</evidence>
<evidence type="ECO:0000259" key="9">
    <source>
        <dbReference type="Pfam" id="PF00909"/>
    </source>
</evidence>
<dbReference type="PANTHER" id="PTHR11730:SF58">
    <property type="entry name" value="AMMONIUM TRANSPORTER"/>
    <property type="match status" value="1"/>
</dbReference>
<evidence type="ECO:0000256" key="8">
    <source>
        <dbReference type="SAM" id="Phobius"/>
    </source>
</evidence>
<sequence length="993" mass="108168">MYSTGLENGNNTTVDHDDATWILTNAFTIFTMQSGFGLLESGMASMKNEANIMVKNAVDVIFGGFSYWLFGFAFSFGIVERGNPFCGLGYFLTDAEGSRMGQVYSKYFFQLSFATTATTIVSGAMAERIKLKAYILYSFLNTLTYSFPAHWIWDENGFLHTMGAVDIAGCSAVHLVGGVSGLVATMMLKPRSGRFDKNAPPKQMASPTNVLFGTFMLWWGWLGFNCGSTFGITGMRWKLASRSAVVTINGAIGGGIVGTVYSYVVYKNKLDIPCFVTGIISGLVSITGICTVARPWEGIFIGAVGALIACPGWSLLDRLRIDDPVGCVPIHLFASVWGLLAVALFAEKDIVDDNLSKEFQEFRVGIFKGGPWRFLGVQALTIVAVSVWTATVTFLELLLIDKLVEMRVSPQEELLGADNVQHGIERGCSQPVCLCVSVNSPINQKGLETISCESERHFQRLPTPRSPSGSFSFPVHHRDKQTTRLTFFATIWNGCALAIFVENGNNTTVDHDDATWILTNAFTIFTMQSGFGLLESGMASMKNEANIMVKNAVDVIFGGFSFWVFGFAFSFGIVERGNPFCGLGYFLTDAEGSRMGQVYSKYFFQLSFATTATTIVSGAMAERIKLKAYILYSFLNTLTYSFPAHWIWDENGFLHTMGAVDIAGCSAVHLVGGVSGLVATMMLKPRSGRFDKNAPPKQMASPTNVLFGTFMLWWGWLGFNCGSTFGITGMRWKLASRSAVVTINGSIGGGIVGTVYSYVVYKNKLDIPCFVTGIISGLVSITAICTVARPWEGILIGAVGALIACPGCSLLDRLRIDDPVGCVPIHLFASVWGLLAVALFAEKDIVDDNLSKEFQEFRVGIFKGGPWRFLGVQALTIVAVSVWTATVTFLELLLVDKLVGMRVSPQEELLGADNVQHGIERGCSQPVCLCVSVNSPINQKGLETISCRSERHFQRLPTPRSPSGSFSFPVNHRVTLLDTTTERQSGGFCTGDI</sequence>
<feature type="domain" description="Ammonium transporter AmtB-like" evidence="9">
    <location>
        <begin position="516"/>
        <end position="918"/>
    </location>
</feature>
<evidence type="ECO:0000256" key="1">
    <source>
        <dbReference type="ARBA" id="ARBA00004141"/>
    </source>
</evidence>
<evidence type="ECO:0000256" key="3">
    <source>
        <dbReference type="ARBA" id="ARBA00022448"/>
    </source>
</evidence>
<keyword evidence="6 8" id="KW-0472">Membrane</keyword>
<feature type="transmembrane region" description="Helical" evidence="8">
    <location>
        <begin position="872"/>
        <end position="895"/>
    </location>
</feature>
<feature type="transmembrane region" description="Helical" evidence="8">
    <location>
        <begin position="704"/>
        <end position="727"/>
    </location>
</feature>
<comment type="caution">
    <text evidence="10">The sequence shown here is derived from an EMBL/GenBank/DDBJ whole genome shotgun (WGS) entry which is preliminary data.</text>
</comment>
<keyword evidence="5 8" id="KW-1133">Transmembrane helix</keyword>
<feature type="transmembrane region" description="Helical" evidence="8">
    <location>
        <begin position="514"/>
        <end position="534"/>
    </location>
</feature>
<dbReference type="Gene3D" id="1.10.3430.10">
    <property type="entry name" value="Ammonium transporter AmtB like domains"/>
    <property type="match status" value="2"/>
</dbReference>
<feature type="transmembrane region" description="Helical" evidence="8">
    <location>
        <begin position="328"/>
        <end position="346"/>
    </location>
</feature>
<feature type="transmembrane region" description="Helical" evidence="8">
    <location>
        <begin position="107"/>
        <end position="126"/>
    </location>
</feature>
<feature type="transmembrane region" description="Helical" evidence="8">
    <location>
        <begin position="165"/>
        <end position="188"/>
    </location>
</feature>
<feature type="transmembrane region" description="Helical" evidence="8">
    <location>
        <begin position="244"/>
        <end position="265"/>
    </location>
</feature>
<feature type="transmembrane region" description="Helical" evidence="8">
    <location>
        <begin position="133"/>
        <end position="153"/>
    </location>
</feature>
<feature type="transmembrane region" description="Helical" evidence="8">
    <location>
        <begin position="20"/>
        <end position="39"/>
    </location>
</feature>
<gene>
    <name evidence="10" type="ORF">PLOB_00033176</name>
</gene>
<evidence type="ECO:0000313" key="11">
    <source>
        <dbReference type="Proteomes" id="UP001159405"/>
    </source>
</evidence>
<dbReference type="InterPro" id="IPR001905">
    <property type="entry name" value="Ammonium_transpt"/>
</dbReference>
<feature type="transmembrane region" description="Helical" evidence="8">
    <location>
        <begin position="794"/>
        <end position="811"/>
    </location>
</feature>
<evidence type="ECO:0000256" key="5">
    <source>
        <dbReference type="ARBA" id="ARBA00022989"/>
    </source>
</evidence>
<feature type="transmembrane region" description="Helical" evidence="8">
    <location>
        <begin position="555"/>
        <end position="574"/>
    </location>
</feature>
<feature type="domain" description="Ammonium transporter AmtB-like" evidence="9">
    <location>
        <begin position="21"/>
        <end position="423"/>
    </location>
</feature>
<dbReference type="Pfam" id="PF00909">
    <property type="entry name" value="Ammonium_transp"/>
    <property type="match status" value="2"/>
</dbReference>
<feature type="non-terminal residue" evidence="10">
    <location>
        <position position="993"/>
    </location>
</feature>
<feature type="transmembrane region" description="Helical" evidence="8">
    <location>
        <begin position="628"/>
        <end position="648"/>
    </location>
</feature>
<feature type="transmembrane region" description="Helical" evidence="8">
    <location>
        <begin position="377"/>
        <end position="400"/>
    </location>
</feature>
<name>A0ABN8P013_9CNID</name>
<evidence type="ECO:0000256" key="2">
    <source>
        <dbReference type="ARBA" id="ARBA00005887"/>
    </source>
</evidence>
<evidence type="ECO:0000256" key="4">
    <source>
        <dbReference type="ARBA" id="ARBA00022692"/>
    </source>
</evidence>
<organism evidence="10 11">
    <name type="scientific">Porites lobata</name>
    <dbReference type="NCBI Taxonomy" id="104759"/>
    <lineage>
        <taxon>Eukaryota</taxon>
        <taxon>Metazoa</taxon>
        <taxon>Cnidaria</taxon>
        <taxon>Anthozoa</taxon>
        <taxon>Hexacorallia</taxon>
        <taxon>Scleractinia</taxon>
        <taxon>Fungiina</taxon>
        <taxon>Poritidae</taxon>
        <taxon>Porites</taxon>
    </lineage>
</organism>
<dbReference type="EMBL" id="CALNXK010000044">
    <property type="protein sequence ID" value="CAH3127746.1"/>
    <property type="molecule type" value="Genomic_DNA"/>
</dbReference>